<dbReference type="AlphaFoldDB" id="A0AAD2DAT1"/>
<feature type="region of interest" description="Disordered" evidence="2">
    <location>
        <begin position="609"/>
        <end position="633"/>
    </location>
</feature>
<feature type="coiled-coil region" evidence="1">
    <location>
        <begin position="651"/>
        <end position="678"/>
    </location>
</feature>
<protein>
    <submittedName>
        <fullName evidence="3">Uncharacterized protein</fullName>
    </submittedName>
</protein>
<reference evidence="3" key="1">
    <citation type="submission" date="2023-07" db="EMBL/GenBank/DDBJ databases">
        <authorList>
            <consortium name="AG Swart"/>
            <person name="Singh M."/>
            <person name="Singh A."/>
            <person name="Seah K."/>
            <person name="Emmerich C."/>
        </authorList>
    </citation>
    <scope>NUCLEOTIDE SEQUENCE</scope>
    <source>
        <strain evidence="3">DP1</strain>
    </source>
</reference>
<keyword evidence="4" id="KW-1185">Reference proteome</keyword>
<feature type="region of interest" description="Disordered" evidence="2">
    <location>
        <begin position="1"/>
        <end position="46"/>
    </location>
</feature>
<comment type="caution">
    <text evidence="3">The sequence shown here is derived from an EMBL/GenBank/DDBJ whole genome shotgun (WGS) entry which is preliminary data.</text>
</comment>
<feature type="compositionally biased region" description="Polar residues" evidence="2">
    <location>
        <begin position="512"/>
        <end position="522"/>
    </location>
</feature>
<feature type="region of interest" description="Disordered" evidence="2">
    <location>
        <begin position="509"/>
        <end position="555"/>
    </location>
</feature>
<name>A0AAD2DAT1_EUPCR</name>
<keyword evidence="1" id="KW-0175">Coiled coil</keyword>
<evidence type="ECO:0000313" key="4">
    <source>
        <dbReference type="Proteomes" id="UP001295684"/>
    </source>
</evidence>
<feature type="compositionally biased region" description="Polar residues" evidence="2">
    <location>
        <begin position="21"/>
        <end position="32"/>
    </location>
</feature>
<gene>
    <name evidence="3" type="ORF">ECRASSUSDP1_LOCUS27490</name>
</gene>
<evidence type="ECO:0000313" key="3">
    <source>
        <dbReference type="EMBL" id="CAI2385895.1"/>
    </source>
</evidence>
<accession>A0AAD2DAT1</accession>
<evidence type="ECO:0000256" key="2">
    <source>
        <dbReference type="SAM" id="MobiDB-lite"/>
    </source>
</evidence>
<dbReference type="EMBL" id="CAMPGE010028367">
    <property type="protein sequence ID" value="CAI2385895.1"/>
    <property type="molecule type" value="Genomic_DNA"/>
</dbReference>
<organism evidence="3 4">
    <name type="scientific">Euplotes crassus</name>
    <dbReference type="NCBI Taxonomy" id="5936"/>
    <lineage>
        <taxon>Eukaryota</taxon>
        <taxon>Sar</taxon>
        <taxon>Alveolata</taxon>
        <taxon>Ciliophora</taxon>
        <taxon>Intramacronucleata</taxon>
        <taxon>Spirotrichea</taxon>
        <taxon>Hypotrichia</taxon>
        <taxon>Euplotida</taxon>
        <taxon>Euplotidae</taxon>
        <taxon>Moneuplotes</taxon>
    </lineage>
</organism>
<sequence>MHRRLGEQMISSARKKKNQEKYSTISPNNTHEFSPRIPKVPSGKNSKQMNYLKANINNKRAGLQSAKVTNTFNNKKSLFPSNNLAQIKNDCSSNDILPPILATTKNNNIRGPGITKKRSSDKNHFNESISTNTTGLNSNQLCCSKITRMNSGEISTLNSVKGSKKQILSGINKVIPRNDTSERLRVNQEFESNKRARSISPFSNQSKKRGSIKDVRIIKDIKKSRIGSNQRVTQQNPTKAIVNQKFIPRKKISISKARNHASRSKELIPNSQNKLNNFESLEGSIMEESLQEINRDSKFSHYSNTNSQNASKYNSAYYSDESKKSNKYISKIPNKRKIPNSSFGASPSDKVPQKWKYPNNLLDNSVEGPTILVNDADHLHVIQEVKPRKSKIQATHLRKKERGPLLGNYKKRAYEIEKQKKTIQQIENKYKEYSSYINPLKLSEKRHPGRNKGFSCENKKTLDKRNCVPKIAPQAPNYRKNRNTSAIRKNLKPKNSAISHYTKEIRGKELFSDTSVPGNTPIESERKQFQQFQVPDTKDTSFNRKRPIKTNFLQSPASALKPISLSQTHSKIQPPPIIALKPAISKKPAKVTDPLSKFDHNYLQKEASKIEENLPENSGSEASEEESNFEEESKRFNNDYFQMFATGDQHNRSKSKDGDDLEDNFEEIEENIIDEIQEEIYSDTFSQVSRKSKRMTGGFKTKKNPKEMEENPYLYFAKKAQMRMKAKCSGKKASKVSTLASKQSIISNDGLGGCKRLPTDQSDSVYGESPLKDIQMKQYSIGYRPFSPPFANMNNDPSEIEDIVDADFVPTKNIDYL</sequence>
<evidence type="ECO:0000256" key="1">
    <source>
        <dbReference type="SAM" id="Coils"/>
    </source>
</evidence>
<proteinExistence type="predicted"/>
<dbReference type="Proteomes" id="UP001295684">
    <property type="component" value="Unassembled WGS sequence"/>
</dbReference>
<feature type="region of interest" description="Disordered" evidence="2">
    <location>
        <begin position="107"/>
        <end position="131"/>
    </location>
</feature>
<feature type="region of interest" description="Disordered" evidence="2">
    <location>
        <begin position="190"/>
        <end position="211"/>
    </location>
</feature>